<gene>
    <name evidence="1" type="ORF">SAMN05192529_10880</name>
</gene>
<reference evidence="1 2" key="1">
    <citation type="submission" date="2016-10" db="EMBL/GenBank/DDBJ databases">
        <authorList>
            <person name="de Groot N.N."/>
        </authorList>
    </citation>
    <scope>NUCLEOTIDE SEQUENCE [LARGE SCALE GENOMIC DNA]</scope>
    <source>
        <strain evidence="1 2">Vu-144</strain>
    </source>
</reference>
<sequence length="171" mass="19058">MGYTYDISGKLTKTIYQKGNAAETFVQYYTYNDNQRIDSVFSNTVDNTTTRQLQAHYVYSLTGQVKRMKLGSQLQGLDYTHLLDGSLKAISISDRTKDPGGDGANGFLPDAFGMVLDYYANDYKKTRTGINLPKGVNTGTYATDSYNGQIKAMSWFSLMGAKKLNDEIKDC</sequence>
<evidence type="ECO:0000313" key="1">
    <source>
        <dbReference type="EMBL" id="SEA10881.1"/>
    </source>
</evidence>
<accession>A0A1H3YI60</accession>
<dbReference type="AlphaFoldDB" id="A0A1H3YI60"/>
<organism evidence="1 2">
    <name type="scientific">Arachidicoccus rhizosphaerae</name>
    <dbReference type="NCBI Taxonomy" id="551991"/>
    <lineage>
        <taxon>Bacteria</taxon>
        <taxon>Pseudomonadati</taxon>
        <taxon>Bacteroidota</taxon>
        <taxon>Chitinophagia</taxon>
        <taxon>Chitinophagales</taxon>
        <taxon>Chitinophagaceae</taxon>
        <taxon>Arachidicoccus</taxon>
    </lineage>
</organism>
<dbReference type="EMBL" id="FNQY01000008">
    <property type="protein sequence ID" value="SEA10881.1"/>
    <property type="molecule type" value="Genomic_DNA"/>
</dbReference>
<keyword evidence="2" id="KW-1185">Reference proteome</keyword>
<dbReference type="Proteomes" id="UP000199041">
    <property type="component" value="Unassembled WGS sequence"/>
</dbReference>
<dbReference type="STRING" id="551991.SAMN05192529_10880"/>
<protein>
    <recommendedName>
        <fullName evidence="3">YD repeat-containing protein</fullName>
    </recommendedName>
</protein>
<evidence type="ECO:0008006" key="3">
    <source>
        <dbReference type="Google" id="ProtNLM"/>
    </source>
</evidence>
<name>A0A1H3YI60_9BACT</name>
<evidence type="ECO:0000313" key="2">
    <source>
        <dbReference type="Proteomes" id="UP000199041"/>
    </source>
</evidence>
<proteinExistence type="predicted"/>